<dbReference type="EMBL" id="BMZQ01000006">
    <property type="protein sequence ID" value="GHD24009.1"/>
    <property type="molecule type" value="Genomic_DNA"/>
</dbReference>
<gene>
    <name evidence="1" type="ORF">GCM10016234_39810</name>
</gene>
<sequence>MTNKRRKLEDLAQAASRTQRHVSYRLGATNPLSSGMQALEAATHRLKGVETLTSGMEATGKAPSP</sequence>
<comment type="caution">
    <text evidence="1">The sequence shown here is derived from an EMBL/GenBank/DDBJ whole genome shotgun (WGS) entry which is preliminary data.</text>
</comment>
<proteinExistence type="predicted"/>
<dbReference type="Proteomes" id="UP000630142">
    <property type="component" value="Unassembled WGS sequence"/>
</dbReference>
<reference evidence="1" key="2">
    <citation type="submission" date="2020-09" db="EMBL/GenBank/DDBJ databases">
        <authorList>
            <person name="Sun Q."/>
            <person name="Kim S."/>
        </authorList>
    </citation>
    <scope>NUCLEOTIDE SEQUENCE</scope>
    <source>
        <strain evidence="1">KCTC 42249</strain>
    </source>
</reference>
<protein>
    <submittedName>
        <fullName evidence="1">Uncharacterized protein</fullName>
    </submittedName>
</protein>
<organism evidence="1 2">
    <name type="scientific">Tianweitania populi</name>
    <dbReference type="NCBI Taxonomy" id="1607949"/>
    <lineage>
        <taxon>Bacteria</taxon>
        <taxon>Pseudomonadati</taxon>
        <taxon>Pseudomonadota</taxon>
        <taxon>Alphaproteobacteria</taxon>
        <taxon>Hyphomicrobiales</taxon>
        <taxon>Phyllobacteriaceae</taxon>
        <taxon>Tianweitania</taxon>
    </lineage>
</organism>
<evidence type="ECO:0000313" key="1">
    <source>
        <dbReference type="EMBL" id="GHD24009.1"/>
    </source>
</evidence>
<accession>A0A8J3DYE3</accession>
<evidence type="ECO:0000313" key="2">
    <source>
        <dbReference type="Proteomes" id="UP000630142"/>
    </source>
</evidence>
<name>A0A8J3DYE3_9HYPH</name>
<dbReference type="AlphaFoldDB" id="A0A8J3DYE3"/>
<reference evidence="1" key="1">
    <citation type="journal article" date="2014" name="Int. J. Syst. Evol. Microbiol.">
        <title>Complete genome sequence of Corynebacterium casei LMG S-19264T (=DSM 44701T), isolated from a smear-ripened cheese.</title>
        <authorList>
            <consortium name="US DOE Joint Genome Institute (JGI-PGF)"/>
            <person name="Walter F."/>
            <person name="Albersmeier A."/>
            <person name="Kalinowski J."/>
            <person name="Ruckert C."/>
        </authorList>
    </citation>
    <scope>NUCLEOTIDE SEQUENCE</scope>
    <source>
        <strain evidence="1">KCTC 42249</strain>
    </source>
</reference>
<keyword evidence="2" id="KW-1185">Reference proteome</keyword>